<protein>
    <submittedName>
        <fullName evidence="1">Uncharacterized protein</fullName>
    </submittedName>
</protein>
<organism evidence="1 2">
    <name type="scientific">Bimuria novae-zelandiae CBS 107.79</name>
    <dbReference type="NCBI Taxonomy" id="1447943"/>
    <lineage>
        <taxon>Eukaryota</taxon>
        <taxon>Fungi</taxon>
        <taxon>Dikarya</taxon>
        <taxon>Ascomycota</taxon>
        <taxon>Pezizomycotina</taxon>
        <taxon>Dothideomycetes</taxon>
        <taxon>Pleosporomycetidae</taxon>
        <taxon>Pleosporales</taxon>
        <taxon>Massarineae</taxon>
        <taxon>Didymosphaeriaceae</taxon>
        <taxon>Bimuria</taxon>
    </lineage>
</organism>
<evidence type="ECO:0000313" key="1">
    <source>
        <dbReference type="EMBL" id="KAF1965103.1"/>
    </source>
</evidence>
<accession>A0A6A5UIS8</accession>
<dbReference type="EMBL" id="ML976770">
    <property type="protein sequence ID" value="KAF1965103.1"/>
    <property type="molecule type" value="Genomic_DNA"/>
</dbReference>
<dbReference type="Proteomes" id="UP000800036">
    <property type="component" value="Unassembled WGS sequence"/>
</dbReference>
<reference evidence="1" key="1">
    <citation type="journal article" date="2020" name="Stud. Mycol.">
        <title>101 Dothideomycetes genomes: a test case for predicting lifestyles and emergence of pathogens.</title>
        <authorList>
            <person name="Haridas S."/>
            <person name="Albert R."/>
            <person name="Binder M."/>
            <person name="Bloem J."/>
            <person name="Labutti K."/>
            <person name="Salamov A."/>
            <person name="Andreopoulos B."/>
            <person name="Baker S."/>
            <person name="Barry K."/>
            <person name="Bills G."/>
            <person name="Bluhm B."/>
            <person name="Cannon C."/>
            <person name="Castanera R."/>
            <person name="Culley D."/>
            <person name="Daum C."/>
            <person name="Ezra D."/>
            <person name="Gonzalez J."/>
            <person name="Henrissat B."/>
            <person name="Kuo A."/>
            <person name="Liang C."/>
            <person name="Lipzen A."/>
            <person name="Lutzoni F."/>
            <person name="Magnuson J."/>
            <person name="Mondo S."/>
            <person name="Nolan M."/>
            <person name="Ohm R."/>
            <person name="Pangilinan J."/>
            <person name="Park H.-J."/>
            <person name="Ramirez L."/>
            <person name="Alfaro M."/>
            <person name="Sun H."/>
            <person name="Tritt A."/>
            <person name="Yoshinaga Y."/>
            <person name="Zwiers L.-H."/>
            <person name="Turgeon B."/>
            <person name="Goodwin S."/>
            <person name="Spatafora J."/>
            <person name="Crous P."/>
            <person name="Grigoriev I."/>
        </authorList>
    </citation>
    <scope>NUCLEOTIDE SEQUENCE</scope>
    <source>
        <strain evidence="1">CBS 107.79</strain>
    </source>
</reference>
<gene>
    <name evidence="1" type="ORF">BU23DRAFT_36199</name>
</gene>
<dbReference type="AlphaFoldDB" id="A0A6A5UIS8"/>
<proteinExistence type="predicted"/>
<name>A0A6A5UIS8_9PLEO</name>
<keyword evidence="2" id="KW-1185">Reference proteome</keyword>
<evidence type="ECO:0000313" key="2">
    <source>
        <dbReference type="Proteomes" id="UP000800036"/>
    </source>
</evidence>
<sequence length="134" mass="14806">MLRRRTTLHLFVQNGRPSHFCIFDCCFVCLLLSPQASDAAFNGTKLAGTEDAGRCVAGVNTHEDTFLSLLSRSKGLFDAYADVVLRLIPGVVEVWIDPDLGDVGVAGGPLTDSYPSTRTWRLTAWFYTTNFERS</sequence>